<organism evidence="2 3">
    <name type="scientific">Hahella chejuensis (strain KCTC 2396)</name>
    <dbReference type="NCBI Taxonomy" id="349521"/>
    <lineage>
        <taxon>Bacteria</taxon>
        <taxon>Pseudomonadati</taxon>
        <taxon>Pseudomonadota</taxon>
        <taxon>Gammaproteobacteria</taxon>
        <taxon>Oceanospirillales</taxon>
        <taxon>Hahellaceae</taxon>
        <taxon>Hahella</taxon>
    </lineage>
</organism>
<dbReference type="KEGG" id="hch:HCH_03570"/>
<dbReference type="EMBL" id="CP000155">
    <property type="protein sequence ID" value="ABC30312.1"/>
    <property type="molecule type" value="Genomic_DNA"/>
</dbReference>
<dbReference type="AlphaFoldDB" id="Q2SGB2"/>
<dbReference type="InterPro" id="IPR041219">
    <property type="entry name" value="Phage_lysozyme2"/>
</dbReference>
<dbReference type="Proteomes" id="UP000000238">
    <property type="component" value="Chromosome"/>
</dbReference>
<sequence>MDIKDFNSYLDDLSQRSPDSQVSALTEIYRDEFNRQYDQVKSNGGNLGAMQDLLEMILQQLRMILNADGSQGASDHSQNKKTGGIDGVCGVSDPPALNLGVHKSNKIAEIDPQDTPISFDSTLSNAMPKGRLSDSEGKEVAMQVMDNLIKDFGLTPEQAAGVVGNLYMESDGMNPHINQYSQFSQGASDPRAFGNPTNDRVQDSTGYGWAQWGESRKDGLIAFAENNGMDPGSAAANYGFLKHELSSTSESAVIGKLKQTDSVADAMVVFRQDFERAAVGSSADQERLNKANEIYELYKNRAA</sequence>
<dbReference type="STRING" id="349521.HCH_03570"/>
<accession>Q2SGB2</accession>
<protein>
    <recommendedName>
        <fullName evidence="1">Phage tail lysozyme domain-containing protein</fullName>
    </recommendedName>
</protein>
<dbReference type="Gene3D" id="1.10.530.10">
    <property type="match status" value="1"/>
</dbReference>
<dbReference type="Pfam" id="PF18013">
    <property type="entry name" value="Phage_lysozyme2"/>
    <property type="match status" value="1"/>
</dbReference>
<evidence type="ECO:0000259" key="1">
    <source>
        <dbReference type="Pfam" id="PF18013"/>
    </source>
</evidence>
<dbReference type="RefSeq" id="WP_011397380.1">
    <property type="nucleotide sequence ID" value="NC_007645.1"/>
</dbReference>
<evidence type="ECO:0000313" key="3">
    <source>
        <dbReference type="Proteomes" id="UP000000238"/>
    </source>
</evidence>
<feature type="domain" description="Phage tail lysozyme" evidence="1">
    <location>
        <begin position="140"/>
        <end position="298"/>
    </location>
</feature>
<gene>
    <name evidence="2" type="ordered locus">HCH_03570</name>
</gene>
<dbReference type="HOGENOM" id="CLU_917537_0_0_6"/>
<name>Q2SGB2_HAHCH</name>
<reference evidence="2 3" key="1">
    <citation type="journal article" date="2005" name="Nucleic Acids Res.">
        <title>Genomic blueprint of Hahella chejuensis, a marine microbe producing an algicidal agent.</title>
        <authorList>
            <person name="Jeong H."/>
            <person name="Yim J.H."/>
            <person name="Lee C."/>
            <person name="Choi S.-H."/>
            <person name="Park Y.K."/>
            <person name="Yoon S.H."/>
            <person name="Hur C.-G."/>
            <person name="Kang H.-Y."/>
            <person name="Kim D."/>
            <person name="Lee H.H."/>
            <person name="Park K.H."/>
            <person name="Park S.-H."/>
            <person name="Park H.-S."/>
            <person name="Lee H.K."/>
            <person name="Oh T.K."/>
            <person name="Kim J.F."/>
        </authorList>
    </citation>
    <scope>NUCLEOTIDE SEQUENCE [LARGE SCALE GENOMIC DNA]</scope>
    <source>
        <strain evidence="2 3">KCTC 2396</strain>
    </source>
</reference>
<proteinExistence type="predicted"/>
<dbReference type="OrthoDB" id="6193971at2"/>
<keyword evidence="3" id="KW-1185">Reference proteome</keyword>
<evidence type="ECO:0000313" key="2">
    <source>
        <dbReference type="EMBL" id="ABC30312.1"/>
    </source>
</evidence>